<dbReference type="EMBL" id="JBHUFV010000061">
    <property type="protein sequence ID" value="MFD1938230.1"/>
    <property type="molecule type" value="Genomic_DNA"/>
</dbReference>
<comment type="caution">
    <text evidence="4">The sequence shown here is derived from an EMBL/GenBank/DDBJ whole genome shotgun (WGS) entry which is preliminary data.</text>
</comment>
<keyword evidence="5" id="KW-1185">Reference proteome</keyword>
<proteinExistence type="inferred from homology"/>
<gene>
    <name evidence="4" type="ORF">ACFSKW_42810</name>
</gene>
<dbReference type="Gene3D" id="3.30.530.20">
    <property type="match status" value="1"/>
</dbReference>
<protein>
    <submittedName>
        <fullName evidence="4">SRPBCC domain-containing protein</fullName>
    </submittedName>
</protein>
<dbReference type="CDD" id="cd07814">
    <property type="entry name" value="SRPBCC_CalC_Aha1-like"/>
    <property type="match status" value="1"/>
</dbReference>
<reference evidence="5" key="1">
    <citation type="journal article" date="2019" name="Int. J. Syst. Evol. Microbiol.">
        <title>The Global Catalogue of Microorganisms (GCM) 10K type strain sequencing project: providing services to taxonomists for standard genome sequencing and annotation.</title>
        <authorList>
            <consortium name="The Broad Institute Genomics Platform"/>
            <consortium name="The Broad Institute Genome Sequencing Center for Infectious Disease"/>
            <person name="Wu L."/>
            <person name="Ma J."/>
        </authorList>
    </citation>
    <scope>NUCLEOTIDE SEQUENCE [LARGE SCALE GENOMIC DNA]</scope>
    <source>
        <strain evidence="5">ICMP 6774ER</strain>
    </source>
</reference>
<feature type="region of interest" description="Disordered" evidence="2">
    <location>
        <begin position="138"/>
        <end position="162"/>
    </location>
</feature>
<accession>A0ABW4TB62</accession>
<dbReference type="Pfam" id="PF08327">
    <property type="entry name" value="AHSA1"/>
    <property type="match status" value="1"/>
</dbReference>
<sequence>MTDHGFTTTFTVDRTPMEAFDAVIDARGWWSEEIDGPTDQPGAEFTYHYEDVHRCRIQVTEAVPGRKVSWLVVDNYFDFTEDKTEWIGTTISFDISDEDGKTEVRLTHQGLVPAYECFEVCSTAWDFYAGSLRSLITTGEGQPNGRGRPRLPLEEAAAGQGR</sequence>
<dbReference type="Proteomes" id="UP001597368">
    <property type="component" value="Unassembled WGS sequence"/>
</dbReference>
<organism evidence="4 5">
    <name type="scientific">Nonomuraea mangrovi</name>
    <dbReference type="NCBI Taxonomy" id="2316207"/>
    <lineage>
        <taxon>Bacteria</taxon>
        <taxon>Bacillati</taxon>
        <taxon>Actinomycetota</taxon>
        <taxon>Actinomycetes</taxon>
        <taxon>Streptosporangiales</taxon>
        <taxon>Streptosporangiaceae</taxon>
        <taxon>Nonomuraea</taxon>
    </lineage>
</organism>
<evidence type="ECO:0000256" key="1">
    <source>
        <dbReference type="ARBA" id="ARBA00006817"/>
    </source>
</evidence>
<name>A0ABW4TB62_9ACTN</name>
<dbReference type="RefSeq" id="WP_379580099.1">
    <property type="nucleotide sequence ID" value="NZ_JBHUFV010000061.1"/>
</dbReference>
<dbReference type="InterPro" id="IPR023393">
    <property type="entry name" value="START-like_dom_sf"/>
</dbReference>
<dbReference type="SUPFAM" id="SSF55961">
    <property type="entry name" value="Bet v1-like"/>
    <property type="match status" value="1"/>
</dbReference>
<evidence type="ECO:0000259" key="3">
    <source>
        <dbReference type="Pfam" id="PF08327"/>
    </source>
</evidence>
<evidence type="ECO:0000313" key="5">
    <source>
        <dbReference type="Proteomes" id="UP001597368"/>
    </source>
</evidence>
<comment type="similarity">
    <text evidence="1">Belongs to the AHA1 family.</text>
</comment>
<evidence type="ECO:0000313" key="4">
    <source>
        <dbReference type="EMBL" id="MFD1938230.1"/>
    </source>
</evidence>
<dbReference type="InterPro" id="IPR013538">
    <property type="entry name" value="ASHA1/2-like_C"/>
</dbReference>
<evidence type="ECO:0000256" key="2">
    <source>
        <dbReference type="SAM" id="MobiDB-lite"/>
    </source>
</evidence>
<feature type="domain" description="Activator of Hsp90 ATPase homologue 1/2-like C-terminal" evidence="3">
    <location>
        <begin position="16"/>
        <end position="135"/>
    </location>
</feature>